<feature type="domain" description="Reverse transcriptase zinc-binding" evidence="2">
    <location>
        <begin position="148"/>
        <end position="218"/>
    </location>
</feature>
<evidence type="ECO:0000259" key="1">
    <source>
        <dbReference type="Pfam" id="PF13456"/>
    </source>
</evidence>
<sequence>MLTSLVLHLTVDPSSIADPSFIVDPSSIDTTFIKLKSAADFMGFSRFRDGGLVGFHVITPQSDFDDYPMVSSLIDVDTRWWKVDMVRSIFLPFEASTILKIPLNYNLPEDSLIWIGNKRGVFYVKSAYHIALSFVDSNEEGECSSPDPRTALWKRIWRLKIPQKLKIFTWRSCVNGLPTMLNLSQRGIHCSGFCPICDKALESTAHALLLCDHAKLTWAHWLNCPFEITSSPRDLVDVALDFNENGSPLDLELFFALAWSIWWNRNQATHENSGINLDQVWERANRLLSEYKNACSLPTLSLAPSPSAWQVPPLGVFKINTDGAASDGYPSCIGVAIRDYRGSLLAASSKILAAPFSAEITEALVLQEGVLLALDLGISHAIIESDALSIIQAITDGVLGGVVGHIVQNIKDLSSSFSWCSFQL</sequence>
<dbReference type="InterPro" id="IPR002156">
    <property type="entry name" value="RNaseH_domain"/>
</dbReference>
<dbReference type="PANTHER" id="PTHR47074">
    <property type="entry name" value="BNAC02G40300D PROTEIN"/>
    <property type="match status" value="1"/>
</dbReference>
<accession>A0AAW2BH58</accession>
<reference evidence="3 4" key="1">
    <citation type="submission" date="2024-01" db="EMBL/GenBank/DDBJ databases">
        <title>A telomere-to-telomere, gap-free genome of sweet tea (Lithocarpus litseifolius).</title>
        <authorList>
            <person name="Zhou J."/>
        </authorList>
    </citation>
    <scope>NUCLEOTIDE SEQUENCE [LARGE SCALE GENOMIC DNA]</scope>
    <source>
        <strain evidence="3">Zhou-2022a</strain>
        <tissue evidence="3">Leaf</tissue>
    </source>
</reference>
<evidence type="ECO:0000313" key="4">
    <source>
        <dbReference type="Proteomes" id="UP001459277"/>
    </source>
</evidence>
<dbReference type="GO" id="GO:0004523">
    <property type="term" value="F:RNA-DNA hybrid ribonuclease activity"/>
    <property type="evidence" value="ECO:0007669"/>
    <property type="project" value="InterPro"/>
</dbReference>
<organism evidence="3 4">
    <name type="scientific">Lithocarpus litseifolius</name>
    <dbReference type="NCBI Taxonomy" id="425828"/>
    <lineage>
        <taxon>Eukaryota</taxon>
        <taxon>Viridiplantae</taxon>
        <taxon>Streptophyta</taxon>
        <taxon>Embryophyta</taxon>
        <taxon>Tracheophyta</taxon>
        <taxon>Spermatophyta</taxon>
        <taxon>Magnoliopsida</taxon>
        <taxon>eudicotyledons</taxon>
        <taxon>Gunneridae</taxon>
        <taxon>Pentapetalae</taxon>
        <taxon>rosids</taxon>
        <taxon>fabids</taxon>
        <taxon>Fagales</taxon>
        <taxon>Fagaceae</taxon>
        <taxon>Lithocarpus</taxon>
    </lineage>
</organism>
<evidence type="ECO:0000313" key="3">
    <source>
        <dbReference type="EMBL" id="KAK9984557.1"/>
    </source>
</evidence>
<proteinExistence type="predicted"/>
<dbReference type="InterPro" id="IPR052929">
    <property type="entry name" value="RNase_H-like_EbsB-rel"/>
</dbReference>
<dbReference type="EMBL" id="JAZDWU010000012">
    <property type="protein sequence ID" value="KAK9984557.1"/>
    <property type="molecule type" value="Genomic_DNA"/>
</dbReference>
<feature type="domain" description="RNase H type-1" evidence="1">
    <location>
        <begin position="320"/>
        <end position="423"/>
    </location>
</feature>
<dbReference type="GO" id="GO:0003676">
    <property type="term" value="F:nucleic acid binding"/>
    <property type="evidence" value="ECO:0007669"/>
    <property type="project" value="InterPro"/>
</dbReference>
<dbReference type="Pfam" id="PF13966">
    <property type="entry name" value="zf-RVT"/>
    <property type="match status" value="1"/>
</dbReference>
<dbReference type="CDD" id="cd06222">
    <property type="entry name" value="RNase_H_like"/>
    <property type="match status" value="1"/>
</dbReference>
<evidence type="ECO:0000259" key="2">
    <source>
        <dbReference type="Pfam" id="PF13966"/>
    </source>
</evidence>
<dbReference type="InterPro" id="IPR036397">
    <property type="entry name" value="RNaseH_sf"/>
</dbReference>
<gene>
    <name evidence="3" type="ORF">SO802_034082</name>
</gene>
<protein>
    <recommendedName>
        <fullName evidence="5">Reverse transcriptase zinc-binding domain-containing protein</fullName>
    </recommendedName>
</protein>
<dbReference type="InterPro" id="IPR026960">
    <property type="entry name" value="RVT-Znf"/>
</dbReference>
<dbReference type="Pfam" id="PF13456">
    <property type="entry name" value="RVT_3"/>
    <property type="match status" value="1"/>
</dbReference>
<dbReference type="Gene3D" id="3.30.420.10">
    <property type="entry name" value="Ribonuclease H-like superfamily/Ribonuclease H"/>
    <property type="match status" value="1"/>
</dbReference>
<evidence type="ECO:0008006" key="5">
    <source>
        <dbReference type="Google" id="ProtNLM"/>
    </source>
</evidence>
<comment type="caution">
    <text evidence="3">The sequence shown here is derived from an EMBL/GenBank/DDBJ whole genome shotgun (WGS) entry which is preliminary data.</text>
</comment>
<name>A0AAW2BH58_9ROSI</name>
<dbReference type="Proteomes" id="UP001459277">
    <property type="component" value="Unassembled WGS sequence"/>
</dbReference>
<dbReference type="PANTHER" id="PTHR47074:SF11">
    <property type="entry name" value="REVERSE TRANSCRIPTASE-LIKE PROTEIN"/>
    <property type="match status" value="1"/>
</dbReference>
<dbReference type="AlphaFoldDB" id="A0AAW2BH58"/>
<keyword evidence="4" id="KW-1185">Reference proteome</keyword>
<dbReference type="InterPro" id="IPR044730">
    <property type="entry name" value="RNase_H-like_dom_plant"/>
</dbReference>